<keyword evidence="3" id="KW-0520">NAD</keyword>
<evidence type="ECO:0000259" key="6">
    <source>
        <dbReference type="Pfam" id="PF02826"/>
    </source>
</evidence>
<sequence>MKPWNVLALPALPLEMLRNVTAPLAGRITITAPPARDKAGLLQALAEAEIVLGDYSGELVLDAEAVKAAPKLAFVQQPSVGVDGHDLDALREAGVPLANTAGVSAVSVAEWALAATLALTRKLVQADAAVRNGEWPQLTLQPRELSGSAVGIVGYGPIAREAGRLFEAFGCTVSYWSRTPRDHFRPLGELIATSDVVIAAIALSDQTRGLVDPAAMKPGAILVNVARGGVVKESGMEHLGGAAMDVFETEPLPAGHPLTLLPNTLLSPHVAGVTPQATMRLFATVLDNLAAALEGRPVSHVVNGASPQVERR</sequence>
<evidence type="ECO:0000256" key="1">
    <source>
        <dbReference type="ARBA" id="ARBA00005854"/>
    </source>
</evidence>
<dbReference type="PANTHER" id="PTHR10996">
    <property type="entry name" value="2-HYDROXYACID DEHYDROGENASE-RELATED"/>
    <property type="match status" value="1"/>
</dbReference>
<dbReference type="GO" id="GO:0005829">
    <property type="term" value="C:cytosol"/>
    <property type="evidence" value="ECO:0007669"/>
    <property type="project" value="TreeGrafter"/>
</dbReference>
<dbReference type="GO" id="GO:0051287">
    <property type="term" value="F:NAD binding"/>
    <property type="evidence" value="ECO:0007669"/>
    <property type="project" value="InterPro"/>
</dbReference>
<dbReference type="InterPro" id="IPR036291">
    <property type="entry name" value="NAD(P)-bd_dom_sf"/>
</dbReference>
<dbReference type="GO" id="GO:0016618">
    <property type="term" value="F:hydroxypyruvate reductase [NAD(P)H] activity"/>
    <property type="evidence" value="ECO:0007669"/>
    <property type="project" value="TreeGrafter"/>
</dbReference>
<dbReference type="InterPro" id="IPR006140">
    <property type="entry name" value="D-isomer_DH_NAD-bd"/>
</dbReference>
<evidence type="ECO:0000256" key="4">
    <source>
        <dbReference type="RuleBase" id="RU003719"/>
    </source>
</evidence>
<organism evidence="7 8">
    <name type="scientific">Nonomuraea soli</name>
    <dbReference type="NCBI Taxonomy" id="1032476"/>
    <lineage>
        <taxon>Bacteria</taxon>
        <taxon>Bacillati</taxon>
        <taxon>Actinomycetota</taxon>
        <taxon>Actinomycetes</taxon>
        <taxon>Streptosporangiales</taxon>
        <taxon>Streptosporangiaceae</taxon>
        <taxon>Nonomuraea</taxon>
    </lineage>
</organism>
<evidence type="ECO:0000259" key="5">
    <source>
        <dbReference type="Pfam" id="PF00389"/>
    </source>
</evidence>
<evidence type="ECO:0000313" key="8">
    <source>
        <dbReference type="Proteomes" id="UP000530928"/>
    </source>
</evidence>
<dbReference type="Proteomes" id="UP000530928">
    <property type="component" value="Unassembled WGS sequence"/>
</dbReference>
<protein>
    <submittedName>
        <fullName evidence="7">D-3-phosphoglycerate dehydrogenase</fullName>
        <ecNumber evidence="7">1.1.1.95</ecNumber>
    </submittedName>
</protein>
<proteinExistence type="inferred from homology"/>
<dbReference type="Gene3D" id="3.40.50.720">
    <property type="entry name" value="NAD(P)-binding Rossmann-like Domain"/>
    <property type="match status" value="2"/>
</dbReference>
<comment type="similarity">
    <text evidence="1 4">Belongs to the D-isomer specific 2-hydroxyacid dehydrogenase family.</text>
</comment>
<dbReference type="AlphaFoldDB" id="A0A7W0HV34"/>
<gene>
    <name evidence="7" type="ORF">HNR30_008204</name>
</gene>
<evidence type="ECO:0000256" key="2">
    <source>
        <dbReference type="ARBA" id="ARBA00023002"/>
    </source>
</evidence>
<dbReference type="EC" id="1.1.1.95" evidence="7"/>
<name>A0A7W0HV34_9ACTN</name>
<keyword evidence="2 4" id="KW-0560">Oxidoreductase</keyword>
<dbReference type="Pfam" id="PF00389">
    <property type="entry name" value="2-Hacid_dh"/>
    <property type="match status" value="1"/>
</dbReference>
<dbReference type="Pfam" id="PF02826">
    <property type="entry name" value="2-Hacid_dh_C"/>
    <property type="match status" value="1"/>
</dbReference>
<dbReference type="RefSeq" id="WP_181615511.1">
    <property type="nucleotide sequence ID" value="NZ_BAABAM010000008.1"/>
</dbReference>
<dbReference type="GO" id="GO:0004617">
    <property type="term" value="F:phosphoglycerate dehydrogenase activity"/>
    <property type="evidence" value="ECO:0007669"/>
    <property type="project" value="UniProtKB-EC"/>
</dbReference>
<dbReference type="SUPFAM" id="SSF51735">
    <property type="entry name" value="NAD(P)-binding Rossmann-fold domains"/>
    <property type="match status" value="1"/>
</dbReference>
<accession>A0A7W0HV34</accession>
<dbReference type="InterPro" id="IPR006139">
    <property type="entry name" value="D-isomer_2_OHA_DH_cat_dom"/>
</dbReference>
<dbReference type="PANTHER" id="PTHR10996:SF178">
    <property type="entry name" value="2-HYDROXYACID DEHYDROGENASE YGL185C-RELATED"/>
    <property type="match status" value="1"/>
</dbReference>
<evidence type="ECO:0000313" key="7">
    <source>
        <dbReference type="EMBL" id="MBA2896813.1"/>
    </source>
</evidence>
<dbReference type="EMBL" id="JACDUR010000009">
    <property type="protein sequence ID" value="MBA2896813.1"/>
    <property type="molecule type" value="Genomic_DNA"/>
</dbReference>
<reference evidence="7 8" key="1">
    <citation type="submission" date="2020-07" db="EMBL/GenBank/DDBJ databases">
        <title>Genomic Encyclopedia of Type Strains, Phase IV (KMG-IV): sequencing the most valuable type-strain genomes for metagenomic binning, comparative biology and taxonomic classification.</title>
        <authorList>
            <person name="Goeker M."/>
        </authorList>
    </citation>
    <scope>NUCLEOTIDE SEQUENCE [LARGE SCALE GENOMIC DNA]</scope>
    <source>
        <strain evidence="7 8">DSM 45533</strain>
    </source>
</reference>
<keyword evidence="8" id="KW-1185">Reference proteome</keyword>
<comment type="caution">
    <text evidence="7">The sequence shown here is derived from an EMBL/GenBank/DDBJ whole genome shotgun (WGS) entry which is preliminary data.</text>
</comment>
<dbReference type="GO" id="GO:0030267">
    <property type="term" value="F:glyoxylate reductase (NADPH) activity"/>
    <property type="evidence" value="ECO:0007669"/>
    <property type="project" value="TreeGrafter"/>
</dbReference>
<feature type="domain" description="D-isomer specific 2-hydroxyacid dehydrogenase NAD-binding" evidence="6">
    <location>
        <begin position="114"/>
        <end position="271"/>
    </location>
</feature>
<evidence type="ECO:0000256" key="3">
    <source>
        <dbReference type="ARBA" id="ARBA00023027"/>
    </source>
</evidence>
<dbReference type="SUPFAM" id="SSF52283">
    <property type="entry name" value="Formate/glycerate dehydrogenase catalytic domain-like"/>
    <property type="match status" value="1"/>
</dbReference>
<dbReference type="InterPro" id="IPR050223">
    <property type="entry name" value="D-isomer_2-hydroxyacid_DH"/>
</dbReference>
<feature type="domain" description="D-isomer specific 2-hydroxyacid dehydrogenase catalytic" evidence="5">
    <location>
        <begin position="29"/>
        <end position="303"/>
    </location>
</feature>